<name>A0A7C8I7U4_9PLEO</name>
<feature type="region of interest" description="Disordered" evidence="1">
    <location>
        <begin position="199"/>
        <end position="299"/>
    </location>
</feature>
<gene>
    <name evidence="2" type="ORF">BDV95DRAFT_595864</name>
</gene>
<evidence type="ECO:0000313" key="3">
    <source>
        <dbReference type="Proteomes" id="UP000481861"/>
    </source>
</evidence>
<proteinExistence type="predicted"/>
<dbReference type="Proteomes" id="UP000481861">
    <property type="component" value="Unassembled WGS sequence"/>
</dbReference>
<feature type="region of interest" description="Disordered" evidence="1">
    <location>
        <begin position="71"/>
        <end position="105"/>
    </location>
</feature>
<dbReference type="EMBL" id="JAADJZ010000014">
    <property type="protein sequence ID" value="KAF2870351.1"/>
    <property type="molecule type" value="Genomic_DNA"/>
</dbReference>
<accession>A0A7C8I7U4</accession>
<evidence type="ECO:0000256" key="1">
    <source>
        <dbReference type="SAM" id="MobiDB-lite"/>
    </source>
</evidence>
<protein>
    <submittedName>
        <fullName evidence="2">Uncharacterized protein</fullName>
    </submittedName>
</protein>
<reference evidence="2 3" key="1">
    <citation type="submission" date="2020-01" db="EMBL/GenBank/DDBJ databases">
        <authorList>
            <consortium name="DOE Joint Genome Institute"/>
            <person name="Haridas S."/>
            <person name="Albert R."/>
            <person name="Binder M."/>
            <person name="Bloem J."/>
            <person name="Labutti K."/>
            <person name="Salamov A."/>
            <person name="Andreopoulos B."/>
            <person name="Baker S.E."/>
            <person name="Barry K."/>
            <person name="Bills G."/>
            <person name="Bluhm B.H."/>
            <person name="Cannon C."/>
            <person name="Castanera R."/>
            <person name="Culley D.E."/>
            <person name="Daum C."/>
            <person name="Ezra D."/>
            <person name="Gonzalez J.B."/>
            <person name="Henrissat B."/>
            <person name="Kuo A."/>
            <person name="Liang C."/>
            <person name="Lipzen A."/>
            <person name="Lutzoni F."/>
            <person name="Magnuson J."/>
            <person name="Mondo S."/>
            <person name="Nolan M."/>
            <person name="Ohm R."/>
            <person name="Pangilinan J."/>
            <person name="Park H.-J.H."/>
            <person name="Ramirez L."/>
            <person name="Alfaro M."/>
            <person name="Sun H."/>
            <person name="Tritt A."/>
            <person name="Yoshinaga Y."/>
            <person name="Zwiers L.-H.L."/>
            <person name="Turgeon B.G."/>
            <person name="Goodwin S.B."/>
            <person name="Spatafora J.W."/>
            <person name="Crous P.W."/>
            <person name="Grigoriev I.V."/>
        </authorList>
    </citation>
    <scope>NUCLEOTIDE SEQUENCE [LARGE SCALE GENOMIC DNA]</scope>
    <source>
        <strain evidence="2 3">CBS 611.86</strain>
    </source>
</reference>
<organism evidence="2 3">
    <name type="scientific">Massariosphaeria phaeospora</name>
    <dbReference type="NCBI Taxonomy" id="100035"/>
    <lineage>
        <taxon>Eukaryota</taxon>
        <taxon>Fungi</taxon>
        <taxon>Dikarya</taxon>
        <taxon>Ascomycota</taxon>
        <taxon>Pezizomycotina</taxon>
        <taxon>Dothideomycetes</taxon>
        <taxon>Pleosporomycetidae</taxon>
        <taxon>Pleosporales</taxon>
        <taxon>Pleosporales incertae sedis</taxon>
        <taxon>Massariosphaeria</taxon>
    </lineage>
</organism>
<comment type="caution">
    <text evidence="2">The sequence shown here is derived from an EMBL/GenBank/DDBJ whole genome shotgun (WGS) entry which is preliminary data.</text>
</comment>
<keyword evidence="3" id="KW-1185">Reference proteome</keyword>
<sequence length="329" mass="37985">MQVRNPPPMENEEDALRWSAVPPPLNRHLAHVQKESQLRPLYPLYPLPRSATPSRVEEEIYKQIEMMKELSSAVHAPQREAPARPSRAKTVNLESEHTSSFPPRYDSVPIVRALQTPTSQPTPILEVLGKRPVSGLYTDSKGRYWSYSKEEPERYLMLKDREVDIVQTAREAFKEGKQRWSPRPLRIWEMQGVAEVLEKKQEQLKSNPEPAKQMQWGAEVQEESHSNPEPAKQMQNVADVLMKEDQRQPQLERNPEPAKQMQNVAETSKESPAKLKPNPEPTRRGLPEPRLNRDEIKTADLEKLRTHIRTVLEEQHRNKQQAKAKALIG</sequence>
<dbReference type="AlphaFoldDB" id="A0A7C8I7U4"/>
<feature type="compositionally biased region" description="Basic and acidic residues" evidence="1">
    <location>
        <begin position="281"/>
        <end position="299"/>
    </location>
</feature>
<evidence type="ECO:0000313" key="2">
    <source>
        <dbReference type="EMBL" id="KAF2870351.1"/>
    </source>
</evidence>